<comment type="caution">
    <text evidence="2">The sequence shown here is derived from an EMBL/GenBank/DDBJ whole genome shotgun (WGS) entry which is preliminary data.</text>
</comment>
<keyword evidence="2" id="KW-0482">Metalloprotease</keyword>
<feature type="transmembrane region" description="Helical" evidence="1">
    <location>
        <begin position="207"/>
        <end position="225"/>
    </location>
</feature>
<reference evidence="2 3" key="1">
    <citation type="submission" date="2019-06" db="EMBL/GenBank/DDBJ databases">
        <title>Draft genome of Streptomyces sedi sp. JCM16909.</title>
        <authorList>
            <person name="Klykleung N."/>
            <person name="Tanasupawat S."/>
            <person name="Kudo T."/>
            <person name="Yuki M."/>
            <person name="Ohkuma M."/>
        </authorList>
    </citation>
    <scope>NUCLEOTIDE SEQUENCE [LARGE SCALE GENOMIC DNA]</scope>
    <source>
        <strain evidence="2 3">JCM 16909</strain>
    </source>
</reference>
<dbReference type="PANTHER" id="PTHR36844:SF1">
    <property type="entry name" value="PROTEASE PRSW"/>
    <property type="match status" value="1"/>
</dbReference>
<name>A0A5C4V8Z4_9ACTN</name>
<evidence type="ECO:0000256" key="1">
    <source>
        <dbReference type="SAM" id="Phobius"/>
    </source>
</evidence>
<dbReference type="EMBL" id="VDGT01000004">
    <property type="protein sequence ID" value="TNM32352.1"/>
    <property type="molecule type" value="Genomic_DNA"/>
</dbReference>
<keyword evidence="2" id="KW-0378">Hydrolase</keyword>
<organism evidence="2 3">
    <name type="scientific">Streptomyces sedi</name>
    <dbReference type="NCBI Taxonomy" id="555059"/>
    <lineage>
        <taxon>Bacteria</taxon>
        <taxon>Bacillati</taxon>
        <taxon>Actinomycetota</taxon>
        <taxon>Actinomycetes</taxon>
        <taxon>Kitasatosporales</taxon>
        <taxon>Streptomycetaceae</taxon>
        <taxon>Streptomyces</taxon>
    </lineage>
</organism>
<keyword evidence="1" id="KW-1133">Transmembrane helix</keyword>
<protein>
    <submittedName>
        <fullName evidence="2">PrsW family intramembrane metalloprotease</fullName>
    </submittedName>
</protein>
<evidence type="ECO:0000313" key="3">
    <source>
        <dbReference type="Proteomes" id="UP000311713"/>
    </source>
</evidence>
<dbReference type="GO" id="GO:0008237">
    <property type="term" value="F:metallopeptidase activity"/>
    <property type="evidence" value="ECO:0007669"/>
    <property type="project" value="UniProtKB-KW"/>
</dbReference>
<keyword evidence="3" id="KW-1185">Reference proteome</keyword>
<dbReference type="AlphaFoldDB" id="A0A5C4V8Z4"/>
<feature type="transmembrane region" description="Helical" evidence="1">
    <location>
        <begin position="148"/>
        <end position="169"/>
    </location>
</feature>
<dbReference type="InterPro" id="IPR026898">
    <property type="entry name" value="PrsW"/>
</dbReference>
<keyword evidence="1" id="KW-0812">Transmembrane</keyword>
<feature type="transmembrane region" description="Helical" evidence="1">
    <location>
        <begin position="232"/>
        <end position="249"/>
    </location>
</feature>
<dbReference type="PANTHER" id="PTHR36844">
    <property type="entry name" value="PROTEASE PRSW"/>
    <property type="match status" value="1"/>
</dbReference>
<feature type="transmembrane region" description="Helical" evidence="1">
    <location>
        <begin position="261"/>
        <end position="282"/>
    </location>
</feature>
<dbReference type="RefSeq" id="WP_139642286.1">
    <property type="nucleotide sequence ID" value="NZ_BAAAZS010000011.1"/>
</dbReference>
<dbReference type="Proteomes" id="UP000311713">
    <property type="component" value="Unassembled WGS sequence"/>
</dbReference>
<keyword evidence="2" id="KW-0645">Protease</keyword>
<sequence length="400" mass="42704">MRLSLPPLLGARRPPALVVCVLLSLCALLVGAVIHDETGTGGFLVGLGLATLPLPFVVLAARWLRTVAPWGWRSWLFAFGWGACVATLIALTANGLLVAWLTGEPARLAPSKPDTLELTVIAPMVEETAKAGALLVLWLRGTPRGNGVLFGLAVAGCAAAGFAFTENILYLGNAFAQDERLGVSGLWNSATVVTFVVRMLLAPFAHPLFSGLAGLGFGLAVVLGPRLGRWRLALPLVGLGLAMALHSLWNASTSLSFFRFSAVYLLLMIPVLAALCWVAVTVRRRELRLLRRTLNHYVAAGWLAPGEPSALGSPGGRARARRAARRARGAAGARALGDYQRAATELAGLRGEATRGRVPRDFAERERALLHTLWKQREFASATTLATARENAGAREAHRR</sequence>
<accession>A0A5C4V8Z4</accession>
<gene>
    <name evidence="2" type="ORF">FH715_08245</name>
</gene>
<feature type="transmembrane region" description="Helical" evidence="1">
    <location>
        <begin position="76"/>
        <end position="101"/>
    </location>
</feature>
<dbReference type="OrthoDB" id="9785431at2"/>
<dbReference type="GO" id="GO:0006508">
    <property type="term" value="P:proteolysis"/>
    <property type="evidence" value="ECO:0007669"/>
    <property type="project" value="UniProtKB-KW"/>
</dbReference>
<evidence type="ECO:0000313" key="2">
    <source>
        <dbReference type="EMBL" id="TNM32352.1"/>
    </source>
</evidence>
<feature type="transmembrane region" description="Helical" evidence="1">
    <location>
        <begin position="42"/>
        <end position="64"/>
    </location>
</feature>
<proteinExistence type="predicted"/>
<keyword evidence="1" id="KW-0472">Membrane</keyword>
<dbReference type="Pfam" id="PF13367">
    <property type="entry name" value="PrsW-protease"/>
    <property type="match status" value="1"/>
</dbReference>